<dbReference type="Pfam" id="PF13193">
    <property type="entry name" value="AMP-binding_C"/>
    <property type="match status" value="3"/>
</dbReference>
<sequence>MIEKLLSSLRRDGVQIWSENGRVRYRAPKGVMTRERLDELRVRQSEISTFLQDAYSASDELPPIEVARSGDLPLSFAQERLWFLEQLGLAKSSYHVAAAFRLEGDLDEQALRKTFDTIVRRHEVLRTRFEIAAGQPRQIADAEPSCQLELIDLSPLPVEEQAAELDEQCSAHAGQPFDLQAAPPFRVRLLRLAPRRHVLLIAMHHIVSDAWSTEVLIGEITGLYRAFCAGEPSPLRPLPVQYADYALWQRHWLAGEALERQLTYWTKQLSGAPPQLELPIHRTRAAVSTFTAANYSFGMSEAAASKLRALARGENATLFMVLLSAFQLLLSRYSGQTDVVVGSPVAGRRRHELQDLIGFFANILVIRADCSGSQRFVDLLAQVKATVLDAYAYQDLPFERLVEALQPDRDLTMHPLVQVMFALQQEPFEEFVLPGLRLTPIPGRSRQTKFDLTLHVYEKTAGLDVSIEYAAELFHPDTISNLAAHFQHLLHAIVADPHARVADLPLMKDAERLDLIFGLNRTSRLFPRDRSLHGLFADQVARDPQAVAIVDGARSISYQELDRWSNGIAAGLRERGIGAGASVGLSGERSAGLVAGMLGIIKAGACYVPLDPSYPEERLGFMMKDAGVAAVVAGPGGMVPADLPFLGTDQVDPTDAPCTSGAGGEAVAYIMFTSGSTGFPKGIAVPHRAISRLLLGTDYIKLSPDDRIAHLASPSFDAATFELWGALLNGAAIVIIDRDTALSSQRLAACLRDQRISCTIVTTALFNRLSQDTPDIFAPLRVVLFGGEAADPRAVASVLAGGAPQRLLHMYGPTEATAFSTWLEVAHVAADARTIPIGGPLANGSCHVLDDRLQPVPLNVPGELHVGGDGLAHGYWRRPALTAEKFIPDPFGRPGSRLYATGDIVRRLADGNIEYLSRRDGQVKIRGFRIELQEIEAALRELHAVGQAVVLVREGANGKQLIAYVTPASDGSPSTEQIRQQLKQSLPDYMVPSQVVVLDRLPLTSNGKLDRARLPEPASLVAKRRVAPATATQELVAAIWSDALGGTAPSIDDDFFESGGHSLVAARLIGLLNAALDVELPLRRVFEAPTIRMLATAVEQARRETTGIVSLPVTAAPRPHLIPLSCAQEALWFLDQVGLVGAAYNMAGALRLEGELDLGALQASLHEIVRRHESLRTRFAIVDGQGAQIIEDDSAFRCELVDLSVRGDDHVRSEVQRLIHAHGSERFDLQAGPLLRAAVLRLDDREHLLLINVHHIVADGWSVGLLLRELGVAYSARRERRSSRLGPLAVQYADYAIWQRNLLDGHGCDECLDYWRRRLAGAATTLVLPTDRPRPAVQSFAGATSRFVLASDLSEQLRTLARREGATLYMVFLAAFSALLSRYSDQHDILIGSPVTGRSRPELDDLIGMFVNMLVMRCDLSNDPRFRELLARTKRTALDAYAHQELPFEKLLEAIQPERDLSRQPLFQACLSFENFPFDALALEGLTVSRVEMEVDHHTTKFDLTLFVSESPAGIECALEYATDLFDAATIVRFSDHFVRLLQGIAANPDGRLSELSLLSAAERQQLVAWSGGSAVYAQDRCLHELFAEQAARRPDAVALVMDDAELSYGALERRANQLAHHLQSLGVGPDVIVGLYLERSLDMVVGVLGILKAGGAYLPLDPRYPAERLAYILDDARVSVLVTQAALLERLPATDAMLVRLDGDAAAIGRHLDTAPSPPCDADHLAYVIYTSGSTGRPKGVMTSHRGIMNLADAQLDQLPLQASDRILQFASISFDAAVWDLVMSWRVGAALVLAAQHDLMPGEPLHELLLRQRVTAVLLPPAALAALPVTPLPDLKILIAGGEACTAELLRPWLPGRSVFNAYGPTESSVCTTMARCGDERRPPIGRALPNTRVYLLDARLEPVPIGVAGELYIGGVGLARGYLHRPSLTAERFVPSPFARGERLYRTGDLARWRADGALDYLGRLDHQVKLRGFRIELGEIEAALTAQIGVAQAAVVLREDASGKRLVGYVVAQPEVQLDVATLRGELQRTLPDYMVPSAIVMLAALPLTPNGKLDRNALPAPDVSPAGAMVAPRNATEAALAAIWRDVLKRDHISVTDNFFALGGDSIQSIQVVARARQAGLSLTARQVFEQQTIAALAAVAGKAAVATAEQGLVTGAVPLTPIQHWFFAQDLAVPDHFNQAVLLDGTGLTPEPVVSALDVLLRQHDALRLRFARGEHGWQQTHDASAAALQSAELFEAIDLSGLDAAVHGPALRRHAERLQASLDLAQGPVLRAALFDLGEGGQRLLLIAHHLVVDGVSWRILLEDLGTALSALRQGEQVRLPPKTTAFRHWAERLTAYAQSQAARDELSYWRSQPWETAPRLPRDHADGANTAGHVQLVKIALDADETRALLQEVPAVYHTEINDVLLTALVQTFAGWTGQKRLLVGLEGHGREELFGEVDVSRTVGWFTSLFPVLLEVEGAGDPDAALKQVKEQLRAVPHRGVGYGVLRHLGGVDLPAPEVEVSFNYLGQLDGAAGGQGFGFAAEDVGREQHAANRRAHLIDVSAHVGHGSLELRWFYGGELHEAATIERLALRHVAALRELIAHCRRSEGGLTPSDVPLAQLEQDDLDRVVTSVGGARRIEDIYPLSPLQRGLLFHSLYEPDAAVYVISLACRLQGALDAEAFEQAWRLVVSRHAVLRTAFVGHDLDVPQQVVLREAALPFVREDWRHLPADEQATRFAELQRSERSRGFDFAQPPLMRLNLIRIGDDDHRLLWNVHHIVLDGWSLPLLLDEVFAAYAALSRREAPALSPVRPFKDYIGWLQRQDLVRAEAHWRRRLAGFDTPSSFGLGRPMPTSHADATERHVEHQSELALGDLERFARQHRLTINTLVQGAWALLLGRYGGSDDVVFGVTVSGRPAELADVERTVGLFINTLPLRVGLPGSATVLEWLGEIQARQSELTEHQSSALVDVQRWSEVAEGTALFESIVAFENYPVEMTALSGQQRLRVSEVAPLERTNYPLTLQVTVGAALSLRLIADSTRVAGDAAGRLIAHLARLLAEIVADPGRQLSSISLLSEEERQQLVAPAADPTAYRQHECLHELFASQAKRTPKAMAVSCEDQTLSYRALEQRANQLAHHLRGLGVGPDVIVGLYAERSIDMVVGVLGILKAGGAYLPLDPSHPPERLASTLEDAGARVLLAQDALMERLPATAAIVVQFKADAAAIAEQAETEPVNCCVPDNLAYVIYTSGSTGRPKGTLITHACVTRLFAATEAWFCFGPQDVWTLFHSLAFDFSVWELWGPLLKGGRLVVVPYWISRSPEEFHALLSREGVTVLNQTPSAFAGLIRADRETSRPLALRTVIFGGEALNFAELAPWFERHGDTTPQLINMYGITETTVHVTWRPVRQADIGAAASAIGQTIPDLQAYVLDPRLEPMPIGVAGELYIGGAGLARGYLKRPGLTAERFVPSPFARGERLYRTGDLARWSAAGALDYLGRIDHQVKIRGFRIELGEIEAAMLALPDVEQAAVVVREDSGDRRLVGYAVLREGAAVDMDVMRQQLQQGLPDYMVPSAIVKLASLPLTPNGKLDRNALPTPDWSPAGAMVAPRNATEAALAAIWRDVLKRDHISVTDNFFALGGDSIQSIQVVARARQSGLSLTARQVFEQQTIAALAAVAGKASTATAEQGLVVGAVPLTPIQHWFFAQDLTMPDHFNQAVLLDGSDLTPEPVVSALDVLLRQHDALRLRFARGEHGWQQTHDASDTALQSAELFEAIDLSGLDDAVRGPALQRHAERLQASLDLAQGPVLRVALFDLGEGGQRLLLIAHHLVVDGVSWRILLEDLGTALSALRRDEQVRLPPKTTAFRHWAERLVAYAQSEAAREELSYWRSQPWETAPRLPRDHADGANTAGHVQLVKLALDADETRALLQEVPEVYHTEINDVLLTALVQAFAGWTGQRRLLVGLEGHGREELFGEIDVSRTVGWFTSLFPVLLELEGDADPGAALKQVKEQLRAVPHRGVGYGVLRHLGGVDVPAPEVEVSFNYLGQLDGAAGGQGFGFAAEDVGREQHAANRRAHLIDVSAHVGDGRLQMQWAYSHACHEASTIEALAEEFASRLRHMIEHCETSDGGFTLSDFPLLQDALHI</sequence>
<dbReference type="Pfam" id="PF00501">
    <property type="entry name" value="AMP-binding"/>
    <property type="match status" value="3"/>
</dbReference>
<dbReference type="InterPro" id="IPR020845">
    <property type="entry name" value="AMP-binding_CS"/>
</dbReference>
<dbReference type="InterPro" id="IPR009081">
    <property type="entry name" value="PP-bd_ACP"/>
</dbReference>
<reference evidence="7 8" key="1">
    <citation type="journal article" date="2013" name="Appl. Environ. Microbiol.">
        <title>Genome analysis suggests that the soil oligotrophic bacterium Agromonas oligotrophica (Bradyrhizobium oligotrophicum) is a nitrogen-fixing symbiont of Aeschynomene indica.</title>
        <authorList>
            <person name="Okubo T."/>
            <person name="Fukushima S."/>
            <person name="Itakura M."/>
            <person name="Oshima K."/>
            <person name="Longtonglang A."/>
            <person name="Teaumroong N."/>
            <person name="Mitsui H."/>
            <person name="Hattori M."/>
            <person name="Hattori R."/>
            <person name="Hattori T."/>
            <person name="Minamisawa K."/>
        </authorList>
    </citation>
    <scope>NUCLEOTIDE SEQUENCE [LARGE SCALE GENOMIC DNA]</scope>
    <source>
        <strain evidence="7 8">S58</strain>
    </source>
</reference>
<feature type="domain" description="Carrier" evidence="6">
    <location>
        <begin position="1027"/>
        <end position="1102"/>
    </location>
</feature>
<dbReference type="CDD" id="cd19531">
    <property type="entry name" value="LCL_NRPS-like"/>
    <property type="match status" value="2"/>
</dbReference>
<dbReference type="SUPFAM" id="SSF56801">
    <property type="entry name" value="Acetyl-CoA synthetase-like"/>
    <property type="match status" value="3"/>
</dbReference>
<dbReference type="Gene3D" id="3.30.300.30">
    <property type="match status" value="3"/>
</dbReference>
<dbReference type="FunFam" id="1.10.1200.10:FF:000016">
    <property type="entry name" value="Non-ribosomal peptide synthase"/>
    <property type="match status" value="1"/>
</dbReference>
<dbReference type="Pfam" id="PF18563">
    <property type="entry name" value="TubC_N"/>
    <property type="match status" value="1"/>
</dbReference>
<evidence type="ECO:0000256" key="1">
    <source>
        <dbReference type="ARBA" id="ARBA00001957"/>
    </source>
</evidence>
<dbReference type="Gene3D" id="3.40.50.980">
    <property type="match status" value="6"/>
</dbReference>
<dbReference type="PATRIC" id="fig|1245469.3.peg.2987"/>
<dbReference type="Gene3D" id="1.10.1200.10">
    <property type="entry name" value="ACP-like"/>
    <property type="match status" value="3"/>
</dbReference>
<gene>
    <name evidence="7" type="ORF">S58_29220</name>
</gene>
<dbReference type="SUPFAM" id="SSF52777">
    <property type="entry name" value="CoA-dependent acyltransferases"/>
    <property type="match status" value="10"/>
</dbReference>
<keyword evidence="8" id="KW-1185">Reference proteome</keyword>
<dbReference type="Pfam" id="PF00668">
    <property type="entry name" value="Condensation"/>
    <property type="match status" value="5"/>
</dbReference>
<keyword evidence="5" id="KW-0677">Repeat</keyword>
<dbReference type="PANTHER" id="PTHR45527">
    <property type="entry name" value="NONRIBOSOMAL PEPTIDE SYNTHETASE"/>
    <property type="match status" value="1"/>
</dbReference>
<dbReference type="InterPro" id="IPR010071">
    <property type="entry name" value="AA_adenyl_dom"/>
</dbReference>
<dbReference type="InterPro" id="IPR000873">
    <property type="entry name" value="AMP-dep_synth/lig_dom"/>
</dbReference>
<dbReference type="SUPFAM" id="SSF47336">
    <property type="entry name" value="ACP-like"/>
    <property type="match status" value="3"/>
</dbReference>
<dbReference type="KEGG" id="aol:S58_29220"/>
<dbReference type="PANTHER" id="PTHR45527:SF14">
    <property type="entry name" value="PLIPASTATIN SYNTHASE SUBUNIT B"/>
    <property type="match status" value="1"/>
</dbReference>
<organism evidence="7 8">
    <name type="scientific">Bradyrhizobium oligotrophicum S58</name>
    <dbReference type="NCBI Taxonomy" id="1245469"/>
    <lineage>
        <taxon>Bacteria</taxon>
        <taxon>Pseudomonadati</taxon>
        <taxon>Pseudomonadota</taxon>
        <taxon>Alphaproteobacteria</taxon>
        <taxon>Hyphomicrobiales</taxon>
        <taxon>Nitrobacteraceae</taxon>
        <taxon>Bradyrhizobium</taxon>
    </lineage>
</organism>
<dbReference type="STRING" id="1245469.S58_29220"/>
<dbReference type="NCBIfam" id="NF003417">
    <property type="entry name" value="PRK04813.1"/>
    <property type="match status" value="3"/>
</dbReference>
<dbReference type="EMBL" id="AP012603">
    <property type="protein sequence ID" value="BAM88923.1"/>
    <property type="molecule type" value="Genomic_DNA"/>
</dbReference>
<dbReference type="PROSITE" id="PS00455">
    <property type="entry name" value="AMP_BINDING"/>
    <property type="match status" value="3"/>
</dbReference>
<dbReference type="CDD" id="cd19543">
    <property type="entry name" value="DCL_NRPS"/>
    <property type="match status" value="1"/>
</dbReference>
<comment type="similarity">
    <text evidence="2">Belongs to the ATP-dependent AMP-binding enzyme family.</text>
</comment>
<dbReference type="InterPro" id="IPR010060">
    <property type="entry name" value="NRPS_synth"/>
</dbReference>
<dbReference type="InterPro" id="IPR001242">
    <property type="entry name" value="Condensation_dom"/>
</dbReference>
<dbReference type="GO" id="GO:0009366">
    <property type="term" value="C:enterobactin synthetase complex"/>
    <property type="evidence" value="ECO:0007669"/>
    <property type="project" value="TreeGrafter"/>
</dbReference>
<evidence type="ECO:0000256" key="5">
    <source>
        <dbReference type="ARBA" id="ARBA00022737"/>
    </source>
</evidence>
<dbReference type="GO" id="GO:0031177">
    <property type="term" value="F:phosphopantetheine binding"/>
    <property type="evidence" value="ECO:0007669"/>
    <property type="project" value="InterPro"/>
</dbReference>
<proteinExistence type="inferred from homology"/>
<evidence type="ECO:0000313" key="8">
    <source>
        <dbReference type="Proteomes" id="UP000011841"/>
    </source>
</evidence>
<dbReference type="FunFam" id="2.30.38.10:FF:000001">
    <property type="entry name" value="Non-ribosomal peptide synthetase PvdI"/>
    <property type="match status" value="3"/>
</dbReference>
<feature type="domain" description="Carrier" evidence="6">
    <location>
        <begin position="2076"/>
        <end position="2150"/>
    </location>
</feature>
<dbReference type="InterPro" id="IPR006162">
    <property type="entry name" value="Ppantetheine_attach_site"/>
</dbReference>
<dbReference type="OrthoDB" id="9803968at2"/>
<dbReference type="InterPro" id="IPR025110">
    <property type="entry name" value="AMP-bd_C"/>
</dbReference>
<dbReference type="FunFam" id="3.30.559.10:FF:000012">
    <property type="entry name" value="Non-ribosomal peptide synthetase"/>
    <property type="match status" value="2"/>
</dbReference>
<dbReference type="NCBIfam" id="TIGR01733">
    <property type="entry name" value="AA-adenyl-dom"/>
    <property type="match status" value="3"/>
</dbReference>
<dbReference type="GO" id="GO:0005829">
    <property type="term" value="C:cytosol"/>
    <property type="evidence" value="ECO:0007669"/>
    <property type="project" value="TreeGrafter"/>
</dbReference>
<dbReference type="GO" id="GO:0072330">
    <property type="term" value="P:monocarboxylic acid biosynthetic process"/>
    <property type="evidence" value="ECO:0007669"/>
    <property type="project" value="UniProtKB-ARBA"/>
</dbReference>
<dbReference type="CDD" id="cd17652">
    <property type="entry name" value="A_NRPS_CmdD_like"/>
    <property type="match status" value="1"/>
</dbReference>
<evidence type="ECO:0000256" key="3">
    <source>
        <dbReference type="ARBA" id="ARBA00022450"/>
    </source>
</evidence>
<dbReference type="GO" id="GO:0009239">
    <property type="term" value="P:enterobactin biosynthetic process"/>
    <property type="evidence" value="ECO:0007669"/>
    <property type="project" value="TreeGrafter"/>
</dbReference>
<dbReference type="Pfam" id="PF00550">
    <property type="entry name" value="PP-binding"/>
    <property type="match status" value="3"/>
</dbReference>
<keyword evidence="3" id="KW-0596">Phosphopantetheine</keyword>
<dbReference type="Gene3D" id="1.10.10.1830">
    <property type="entry name" value="Non-ribosomal peptide synthase, adenylation domain"/>
    <property type="match status" value="1"/>
</dbReference>
<accession>M4Z5Y5</accession>
<dbReference type="InterPro" id="IPR020806">
    <property type="entry name" value="PKS_PP-bd"/>
</dbReference>
<feature type="domain" description="Carrier" evidence="6">
    <location>
        <begin position="3594"/>
        <end position="3668"/>
    </location>
</feature>
<dbReference type="InterPro" id="IPR023213">
    <property type="entry name" value="CAT-like_dom_sf"/>
</dbReference>
<dbReference type="SMART" id="SM00823">
    <property type="entry name" value="PKS_PP"/>
    <property type="match status" value="3"/>
</dbReference>
<evidence type="ECO:0000256" key="4">
    <source>
        <dbReference type="ARBA" id="ARBA00022553"/>
    </source>
</evidence>
<dbReference type="FunFam" id="1.10.1200.10:FF:000005">
    <property type="entry name" value="Nonribosomal peptide synthetase 1"/>
    <property type="match status" value="2"/>
</dbReference>
<dbReference type="NCBIfam" id="TIGR01720">
    <property type="entry name" value="NRPS-para261"/>
    <property type="match status" value="2"/>
</dbReference>
<name>M4Z5Y5_9BRAD</name>
<dbReference type="PROSITE" id="PS50075">
    <property type="entry name" value="CARRIER"/>
    <property type="match status" value="3"/>
</dbReference>
<dbReference type="GO" id="GO:0047527">
    <property type="term" value="F:2,3-dihydroxybenzoate-serine ligase activity"/>
    <property type="evidence" value="ECO:0007669"/>
    <property type="project" value="TreeGrafter"/>
</dbReference>
<dbReference type="Gene3D" id="3.30.559.10">
    <property type="entry name" value="Chloramphenicol acetyltransferase-like domain"/>
    <property type="match status" value="5"/>
</dbReference>
<dbReference type="HOGENOM" id="CLU_000022_11_3_5"/>
<dbReference type="InterPro" id="IPR041464">
    <property type="entry name" value="TubC_N"/>
</dbReference>
<dbReference type="eggNOG" id="COG1020">
    <property type="taxonomic scope" value="Bacteria"/>
</dbReference>
<dbReference type="InterPro" id="IPR044894">
    <property type="entry name" value="TubC_N_sf"/>
</dbReference>
<dbReference type="FunFam" id="3.30.300.30:FF:000010">
    <property type="entry name" value="Enterobactin synthetase component F"/>
    <property type="match status" value="3"/>
</dbReference>
<dbReference type="RefSeq" id="WP_015666045.1">
    <property type="nucleotide sequence ID" value="NC_020453.1"/>
</dbReference>
<dbReference type="InterPro" id="IPR045851">
    <property type="entry name" value="AMP-bd_C_sf"/>
</dbReference>
<comment type="cofactor">
    <cofactor evidence="1">
        <name>pantetheine 4'-phosphate</name>
        <dbReference type="ChEBI" id="CHEBI:47942"/>
    </cofactor>
</comment>
<keyword evidence="4" id="KW-0597">Phosphoprotein</keyword>
<dbReference type="CDD" id="cd12117">
    <property type="entry name" value="A_NRPS_Srf_like"/>
    <property type="match status" value="1"/>
</dbReference>
<dbReference type="CDD" id="cd17643">
    <property type="entry name" value="A_NRPS_Cytc1-like"/>
    <property type="match status" value="1"/>
</dbReference>
<dbReference type="InterPro" id="IPR036736">
    <property type="entry name" value="ACP-like_sf"/>
</dbReference>
<dbReference type="GeneID" id="301816793"/>
<dbReference type="GO" id="GO:0043041">
    <property type="term" value="P:amino acid activation for nonribosomal peptide biosynthetic process"/>
    <property type="evidence" value="ECO:0007669"/>
    <property type="project" value="TreeGrafter"/>
</dbReference>
<dbReference type="PROSITE" id="PS00012">
    <property type="entry name" value="PHOSPHOPANTETHEINE"/>
    <property type="match status" value="3"/>
</dbReference>
<dbReference type="Gene3D" id="2.30.38.10">
    <property type="entry name" value="Luciferase, Domain 3"/>
    <property type="match status" value="3"/>
</dbReference>
<dbReference type="CDD" id="cd19534">
    <property type="entry name" value="E_NRPS"/>
    <property type="match status" value="2"/>
</dbReference>
<dbReference type="FunFam" id="3.40.50.980:FF:000001">
    <property type="entry name" value="Non-ribosomal peptide synthetase"/>
    <property type="match status" value="2"/>
</dbReference>
<dbReference type="FunFam" id="3.40.50.980:FF:000002">
    <property type="entry name" value="Enterobactin synthetase component F"/>
    <property type="match status" value="1"/>
</dbReference>
<protein>
    <submittedName>
        <fullName evidence="7">Amino acid adenylation domain-containing protein</fullName>
    </submittedName>
</protein>
<evidence type="ECO:0000259" key="6">
    <source>
        <dbReference type="PROSITE" id="PS50075"/>
    </source>
</evidence>
<dbReference type="Gene3D" id="3.30.559.30">
    <property type="entry name" value="Nonribosomal peptide synthetase, condensation domain"/>
    <property type="match status" value="5"/>
</dbReference>
<evidence type="ECO:0000313" key="7">
    <source>
        <dbReference type="EMBL" id="BAM88923.1"/>
    </source>
</evidence>
<dbReference type="FunFam" id="3.40.50.12780:FF:000012">
    <property type="entry name" value="Non-ribosomal peptide synthetase"/>
    <property type="match status" value="2"/>
</dbReference>
<dbReference type="Proteomes" id="UP000011841">
    <property type="component" value="Chromosome"/>
</dbReference>
<evidence type="ECO:0000256" key="2">
    <source>
        <dbReference type="ARBA" id="ARBA00006432"/>
    </source>
</evidence>